<dbReference type="Proteomes" id="UP000265800">
    <property type="component" value="Unassembled WGS sequence"/>
</dbReference>
<keyword evidence="2" id="KW-1185">Reference proteome</keyword>
<name>A0A399F5G1_9DEIN</name>
<evidence type="ECO:0000313" key="2">
    <source>
        <dbReference type="Proteomes" id="UP000265800"/>
    </source>
</evidence>
<sequence>MNWVASATVLIGKRGLELLKQRSEALNKLVGWEAQGEVVPGGYVRLHLPGCPEGSVWWIAELLEAFVMEVGPDSGGPGVGGAFLDGWYTYEVMPFNFTRLAEVYDRWKAQHPAFDDPEEGLEAVEAILEQAQRD</sequence>
<dbReference type="EMBL" id="QWKZ01000001">
    <property type="protein sequence ID" value="RIH90102.1"/>
    <property type="molecule type" value="Genomic_DNA"/>
</dbReference>
<reference evidence="1 2" key="1">
    <citation type="submission" date="2018-08" db="EMBL/GenBank/DDBJ databases">
        <title>Meiothermus luteus KCTC 52599 genome sequencing project.</title>
        <authorList>
            <person name="Da Costa M.S."/>
            <person name="Albuquerque L."/>
            <person name="Raposo P."/>
            <person name="Froufe H.J.C."/>
            <person name="Barroso C.S."/>
            <person name="Egas C."/>
        </authorList>
    </citation>
    <scope>NUCLEOTIDE SEQUENCE [LARGE SCALE GENOMIC DNA]</scope>
    <source>
        <strain evidence="1 2">KCTC 52599</strain>
    </source>
</reference>
<dbReference type="RefSeq" id="WP_119358754.1">
    <property type="nucleotide sequence ID" value="NZ_QWKZ01000001.1"/>
</dbReference>
<accession>A0A399F5G1</accession>
<comment type="caution">
    <text evidence="1">The sequence shown here is derived from an EMBL/GenBank/DDBJ whole genome shotgun (WGS) entry which is preliminary data.</text>
</comment>
<organism evidence="1 2">
    <name type="scientific">Meiothermus luteus</name>
    <dbReference type="NCBI Taxonomy" id="2026184"/>
    <lineage>
        <taxon>Bacteria</taxon>
        <taxon>Thermotogati</taxon>
        <taxon>Deinococcota</taxon>
        <taxon>Deinococci</taxon>
        <taxon>Thermales</taxon>
        <taxon>Thermaceae</taxon>
        <taxon>Meiothermus</taxon>
    </lineage>
</organism>
<dbReference type="AlphaFoldDB" id="A0A399F5G1"/>
<gene>
    <name evidence="1" type="ORF">Mlute_00024</name>
</gene>
<protein>
    <submittedName>
        <fullName evidence="1">Uncharacterized protein</fullName>
    </submittedName>
</protein>
<proteinExistence type="predicted"/>
<evidence type="ECO:0000313" key="1">
    <source>
        <dbReference type="EMBL" id="RIH90102.1"/>
    </source>
</evidence>